<comment type="pathway">
    <text evidence="2">One-carbon metabolism; tetrahydrofolate interconversion.</text>
</comment>
<accession>A0A6V8MS93</accession>
<dbReference type="InterPro" id="IPR003171">
    <property type="entry name" value="Mehydrof_redctse-like"/>
</dbReference>
<comment type="cofactor">
    <cofactor evidence="1">
        <name>FAD</name>
        <dbReference type="ChEBI" id="CHEBI:57692"/>
    </cofactor>
</comment>
<evidence type="ECO:0000313" key="11">
    <source>
        <dbReference type="EMBL" id="GFO62998.1"/>
    </source>
</evidence>
<comment type="cofactor">
    <cofactor evidence="8">
        <name>Zn(2+)</name>
        <dbReference type="ChEBI" id="CHEBI:29105"/>
    </cofactor>
</comment>
<dbReference type="Gene3D" id="3.20.20.330">
    <property type="entry name" value="Homocysteine-binding-like domain"/>
    <property type="match status" value="1"/>
</dbReference>
<evidence type="ECO:0000259" key="10">
    <source>
        <dbReference type="PROSITE" id="PS50970"/>
    </source>
</evidence>
<evidence type="ECO:0000256" key="3">
    <source>
        <dbReference type="ARBA" id="ARBA00022603"/>
    </source>
</evidence>
<dbReference type="GO" id="GO:0035999">
    <property type="term" value="P:tetrahydrofolate interconversion"/>
    <property type="evidence" value="ECO:0007669"/>
    <property type="project" value="UniProtKB-UniPathway"/>
</dbReference>
<evidence type="ECO:0000256" key="2">
    <source>
        <dbReference type="ARBA" id="ARBA00004777"/>
    </source>
</evidence>
<dbReference type="PANTHER" id="PTHR11103">
    <property type="entry name" value="SLR1189 PROTEIN"/>
    <property type="match status" value="1"/>
</dbReference>
<sequence length="673" mass="69956">MKKFLDRIAQGVLIGDGAIGTMLYAKGVAPEANFEHLNLVRPELVLELHREYVAAGAQVIETNTFGANCAKLSAIGLGGKVAEINRKGAQLARSAADGHDVFVAGSIGPLGRGKSDLAPEQITECFRVQAAALAEGGVDLLILETFSELDELLVALSAARETGLPVVANLAFGEGGRLPGGTSAEGAARALAAAGADIVGANCGAGPLELLATVKRIAAACSLPLAAYPNSGFPEYIDGRYIYRTTPEYFADRAEELVAAGASLVGGCCGTTPEHIRAMAARMQGKVAGAAPSPLTPLPPADRSPSVGGGPEGEGELTAAQPLSPRERVPEGRVRALPRSESAAASEALTPSPSPACGPKPYGGRRPEGRGELQSSFLDRWGAEPVITVELDPPKGLDCAKVLAGSRALKEAGAHAINLAENPLARVRMGNLALASLIRREVGIEVIAHVTCRDRNLIGMQSELMGASLLGVTSILAVTGDPASLGDEAGASSVFDLNSFTLIKLLSDLNSGVNALGNPIGSGTGFTIGAAFNPNTQNMEVQVRRLVKKVANGARFAQTQPIYDLARFEDMMEQTAHLGIPVLPGVLPLVSGRNAEFLHNEVPGIVIPEEIRKRMAGKSGDEGVAEGLAIAREFIEAASAKAGGFYLIPPFGKYEIAVELVKFIKNKAEHRGH</sequence>
<dbReference type="GO" id="GO:0046872">
    <property type="term" value="F:metal ion binding"/>
    <property type="evidence" value="ECO:0007669"/>
    <property type="project" value="UniProtKB-KW"/>
</dbReference>
<dbReference type="InterPro" id="IPR003726">
    <property type="entry name" value="HCY_dom"/>
</dbReference>
<evidence type="ECO:0000256" key="4">
    <source>
        <dbReference type="ARBA" id="ARBA00022630"/>
    </source>
</evidence>
<protein>
    <submittedName>
        <fullName evidence="11">Bifunctional homocysteine S-methyltransferase/methylenetetrahydrofolate reductase</fullName>
    </submittedName>
</protein>
<dbReference type="RefSeq" id="WP_183345546.1">
    <property type="nucleotide sequence ID" value="NZ_BLXY01000001.1"/>
</dbReference>
<feature type="binding site" evidence="8">
    <location>
        <position position="203"/>
    </location>
    <ligand>
        <name>Zn(2+)</name>
        <dbReference type="ChEBI" id="CHEBI:29105"/>
    </ligand>
</feature>
<organism evidence="11 12">
    <name type="scientific">Geomonas paludis</name>
    <dbReference type="NCBI Taxonomy" id="2740185"/>
    <lineage>
        <taxon>Bacteria</taxon>
        <taxon>Pseudomonadati</taxon>
        <taxon>Thermodesulfobacteriota</taxon>
        <taxon>Desulfuromonadia</taxon>
        <taxon>Geobacterales</taxon>
        <taxon>Geobacteraceae</taxon>
        <taxon>Geomonas</taxon>
    </lineage>
</organism>
<keyword evidence="4" id="KW-0285">Flavoprotein</keyword>
<keyword evidence="5 8" id="KW-0808">Transferase</keyword>
<keyword evidence="3 8" id="KW-0489">Methyltransferase</keyword>
<keyword evidence="6" id="KW-0274">FAD</keyword>
<reference evidence="12" key="1">
    <citation type="submission" date="2020-06" db="EMBL/GenBank/DDBJ databases">
        <title>Draft genomic sequecing of Geomonas sp. Red736.</title>
        <authorList>
            <person name="Itoh H."/>
            <person name="Xu Z.X."/>
            <person name="Ushijima N."/>
            <person name="Masuda Y."/>
            <person name="Shiratori Y."/>
            <person name="Senoo K."/>
        </authorList>
    </citation>
    <scope>NUCLEOTIDE SEQUENCE [LARGE SCALE GENOMIC DNA]</scope>
    <source>
        <strain evidence="12">Red736</strain>
    </source>
</reference>
<evidence type="ECO:0000256" key="9">
    <source>
        <dbReference type="SAM" id="MobiDB-lite"/>
    </source>
</evidence>
<dbReference type="EMBL" id="BLXY01000001">
    <property type="protein sequence ID" value="GFO62998.1"/>
    <property type="molecule type" value="Genomic_DNA"/>
</dbReference>
<feature type="region of interest" description="Disordered" evidence="9">
    <location>
        <begin position="287"/>
        <end position="372"/>
    </location>
</feature>
<keyword evidence="8" id="KW-0479">Metal-binding</keyword>
<dbReference type="GO" id="GO:0004489">
    <property type="term" value="F:methylenetetrahydrofolate reductase [NAD(P)H] activity"/>
    <property type="evidence" value="ECO:0007669"/>
    <property type="project" value="InterPro"/>
</dbReference>
<dbReference type="PROSITE" id="PS50970">
    <property type="entry name" value="HCY"/>
    <property type="match status" value="1"/>
</dbReference>
<dbReference type="Gene3D" id="3.20.20.220">
    <property type="match status" value="1"/>
</dbReference>
<evidence type="ECO:0000313" key="12">
    <source>
        <dbReference type="Proteomes" id="UP000568888"/>
    </source>
</evidence>
<dbReference type="GO" id="GO:0032259">
    <property type="term" value="P:methylation"/>
    <property type="evidence" value="ECO:0007669"/>
    <property type="project" value="UniProtKB-KW"/>
</dbReference>
<evidence type="ECO:0000256" key="6">
    <source>
        <dbReference type="ARBA" id="ARBA00022827"/>
    </source>
</evidence>
<proteinExistence type="predicted"/>
<dbReference type="Pfam" id="PF02574">
    <property type="entry name" value="S-methyl_trans"/>
    <property type="match status" value="1"/>
</dbReference>
<evidence type="ECO:0000256" key="8">
    <source>
        <dbReference type="PROSITE-ProRule" id="PRU00333"/>
    </source>
</evidence>
<evidence type="ECO:0000256" key="7">
    <source>
        <dbReference type="ARBA" id="ARBA00023002"/>
    </source>
</evidence>
<name>A0A6V8MS93_9BACT</name>
<keyword evidence="7" id="KW-0560">Oxidoreductase</keyword>
<feature type="domain" description="Hcy-binding" evidence="10">
    <location>
        <begin position="1"/>
        <end position="283"/>
    </location>
</feature>
<dbReference type="PANTHER" id="PTHR11103:SF18">
    <property type="entry name" value="SLR1189 PROTEIN"/>
    <property type="match status" value="1"/>
</dbReference>
<evidence type="ECO:0000256" key="5">
    <source>
        <dbReference type="ARBA" id="ARBA00022679"/>
    </source>
</evidence>
<dbReference type="AlphaFoldDB" id="A0A6V8MS93"/>
<dbReference type="SUPFAM" id="SSF51730">
    <property type="entry name" value="FAD-linked oxidoreductase"/>
    <property type="match status" value="1"/>
</dbReference>
<dbReference type="Pfam" id="PF02219">
    <property type="entry name" value="MTHFR"/>
    <property type="match status" value="1"/>
</dbReference>
<comment type="caution">
    <text evidence="11">The sequence shown here is derived from an EMBL/GenBank/DDBJ whole genome shotgun (WGS) entry which is preliminary data.</text>
</comment>
<feature type="binding site" evidence="8">
    <location>
        <position position="268"/>
    </location>
    <ligand>
        <name>Zn(2+)</name>
        <dbReference type="ChEBI" id="CHEBI:29105"/>
    </ligand>
</feature>
<dbReference type="CDD" id="cd00537">
    <property type="entry name" value="MTHFR"/>
    <property type="match status" value="1"/>
</dbReference>
<dbReference type="GO" id="GO:0008168">
    <property type="term" value="F:methyltransferase activity"/>
    <property type="evidence" value="ECO:0007669"/>
    <property type="project" value="UniProtKB-UniRule"/>
</dbReference>
<feature type="binding site" evidence="8">
    <location>
        <position position="269"/>
    </location>
    <ligand>
        <name>Zn(2+)</name>
        <dbReference type="ChEBI" id="CHEBI:29105"/>
    </ligand>
</feature>
<dbReference type="UniPathway" id="UPA00193"/>
<dbReference type="GO" id="GO:0006555">
    <property type="term" value="P:methionine metabolic process"/>
    <property type="evidence" value="ECO:0007669"/>
    <property type="project" value="InterPro"/>
</dbReference>
<dbReference type="InterPro" id="IPR036589">
    <property type="entry name" value="HCY_dom_sf"/>
</dbReference>
<dbReference type="InterPro" id="IPR029041">
    <property type="entry name" value="FAD-linked_oxidoreductase-like"/>
</dbReference>
<evidence type="ECO:0000256" key="1">
    <source>
        <dbReference type="ARBA" id="ARBA00001974"/>
    </source>
</evidence>
<keyword evidence="8" id="KW-0862">Zinc</keyword>
<feature type="compositionally biased region" description="Basic and acidic residues" evidence="9">
    <location>
        <begin position="325"/>
        <end position="334"/>
    </location>
</feature>
<dbReference type="Proteomes" id="UP000568888">
    <property type="component" value="Unassembled WGS sequence"/>
</dbReference>
<dbReference type="SUPFAM" id="SSF82282">
    <property type="entry name" value="Homocysteine S-methyltransferase"/>
    <property type="match status" value="1"/>
</dbReference>
<gene>
    <name evidence="11" type="primary">metF-2</name>
    <name evidence="11" type="ORF">GMPD_09170</name>
</gene>